<name>A0ACC5X8Z4_PANGG</name>
<reference evidence="1 2" key="1">
    <citation type="journal article" date="2022" name="bioRxiv">
        <title>An ancient truncated duplication of the anti-Mullerian hormone receptor type 2 gene is a potential conserved master sex determinant in the Pangasiidae catfish family.</title>
        <authorList>
            <person name="Wen M."/>
            <person name="Pan Q."/>
            <person name="Jouanno E."/>
            <person name="Montfort J."/>
            <person name="Zahm M."/>
            <person name="Cabau C."/>
            <person name="Klopp C."/>
            <person name="Iampietro C."/>
            <person name="Roques C."/>
            <person name="Bouchez O."/>
            <person name="Castinel A."/>
            <person name="Donnadieu C."/>
            <person name="Parrinello H."/>
            <person name="Poncet C."/>
            <person name="Belmonte E."/>
            <person name="Gautier V."/>
            <person name="Avarre J.-C."/>
            <person name="Dugue R."/>
            <person name="Gustiano R."/>
            <person name="Ha T.T.T."/>
            <person name="Campet M."/>
            <person name="Sriphairoj K."/>
            <person name="Ribolli J."/>
            <person name="de Almeida F.L."/>
            <person name="Desvignes T."/>
            <person name="Postlethwait J.H."/>
            <person name="Bucao C.F."/>
            <person name="Robinson-Rechavi M."/>
            <person name="Bobe J."/>
            <person name="Herpin A."/>
            <person name="Guiguen Y."/>
        </authorList>
    </citation>
    <scope>NUCLEOTIDE SEQUENCE [LARGE SCALE GENOMIC DNA]</scope>
    <source>
        <strain evidence="1">YG-Dec2019</strain>
    </source>
</reference>
<keyword evidence="2" id="KW-1185">Reference proteome</keyword>
<proteinExistence type="predicted"/>
<dbReference type="Proteomes" id="UP000829447">
    <property type="component" value="Linkage Group LG16"/>
</dbReference>
<evidence type="ECO:0000313" key="1">
    <source>
        <dbReference type="EMBL" id="MCI4387544.1"/>
    </source>
</evidence>
<organism evidence="1 2">
    <name type="scientific">Pangasianodon gigas</name>
    <name type="common">Mekong giant catfish</name>
    <name type="synonym">Pangasius gigas</name>
    <dbReference type="NCBI Taxonomy" id="30993"/>
    <lineage>
        <taxon>Eukaryota</taxon>
        <taxon>Metazoa</taxon>
        <taxon>Chordata</taxon>
        <taxon>Craniata</taxon>
        <taxon>Vertebrata</taxon>
        <taxon>Euteleostomi</taxon>
        <taxon>Actinopterygii</taxon>
        <taxon>Neopterygii</taxon>
        <taxon>Teleostei</taxon>
        <taxon>Ostariophysi</taxon>
        <taxon>Siluriformes</taxon>
        <taxon>Pangasiidae</taxon>
        <taxon>Pangasianodon</taxon>
    </lineage>
</organism>
<comment type="caution">
    <text evidence="1">The sequence shown here is derived from an EMBL/GenBank/DDBJ whole genome shotgun (WGS) entry which is preliminary data.</text>
</comment>
<gene>
    <name evidence="1" type="ORF">PGIGA_G00075370</name>
</gene>
<accession>A0ACC5X8Z4</accession>
<dbReference type="EMBL" id="CM040469">
    <property type="protein sequence ID" value="MCI4387544.1"/>
    <property type="molecule type" value="Genomic_DNA"/>
</dbReference>
<sequence>MSIKLLCGVSPCVCPNLCALMSVKLMGIGARGLCQDDSQLQLSTGGFLFLLSFHFCHTDNTKTQHHFPLAGNNMPYCSHHGI</sequence>
<protein>
    <submittedName>
        <fullName evidence="1">Uncharacterized protein</fullName>
    </submittedName>
</protein>
<evidence type="ECO:0000313" key="2">
    <source>
        <dbReference type="Proteomes" id="UP000829447"/>
    </source>
</evidence>